<evidence type="ECO:0000256" key="6">
    <source>
        <dbReference type="ARBA" id="ARBA00023015"/>
    </source>
</evidence>
<evidence type="ECO:0000256" key="5">
    <source>
        <dbReference type="ARBA" id="ARBA00022833"/>
    </source>
</evidence>
<feature type="compositionally biased region" description="Basic and acidic residues" evidence="10">
    <location>
        <begin position="89"/>
        <end position="99"/>
    </location>
</feature>
<keyword evidence="2" id="KW-0479">Metal-binding</keyword>
<dbReference type="STRING" id="4846.A0A367KJE8"/>
<evidence type="ECO:0000256" key="1">
    <source>
        <dbReference type="ARBA" id="ARBA00004123"/>
    </source>
</evidence>
<keyword evidence="6" id="KW-0805">Transcription regulation</keyword>
<dbReference type="OrthoDB" id="10018191at2759"/>
<keyword evidence="5" id="KW-0862">Zinc</keyword>
<keyword evidence="3" id="KW-0677">Repeat</keyword>
<keyword evidence="8" id="KW-0539">Nucleus</keyword>
<keyword evidence="7" id="KW-0804">Transcription</keyword>
<evidence type="ECO:0000256" key="3">
    <source>
        <dbReference type="ARBA" id="ARBA00022737"/>
    </source>
</evidence>
<feature type="domain" description="C2H2-type" evidence="11">
    <location>
        <begin position="59"/>
        <end position="88"/>
    </location>
</feature>
<dbReference type="Pfam" id="PF00096">
    <property type="entry name" value="zf-C2H2"/>
    <property type="match status" value="2"/>
</dbReference>
<evidence type="ECO:0000313" key="13">
    <source>
        <dbReference type="Proteomes" id="UP000253551"/>
    </source>
</evidence>
<evidence type="ECO:0000256" key="9">
    <source>
        <dbReference type="PROSITE-ProRule" id="PRU00042"/>
    </source>
</evidence>
<comment type="subcellular location">
    <subcellularLocation>
        <location evidence="1">Nucleus</location>
    </subcellularLocation>
</comment>
<feature type="domain" description="C2H2-type" evidence="11">
    <location>
        <begin position="28"/>
        <end position="58"/>
    </location>
</feature>
<organism evidence="12 13">
    <name type="scientific">Rhizopus stolonifer</name>
    <name type="common">Rhizopus nigricans</name>
    <dbReference type="NCBI Taxonomy" id="4846"/>
    <lineage>
        <taxon>Eukaryota</taxon>
        <taxon>Fungi</taxon>
        <taxon>Fungi incertae sedis</taxon>
        <taxon>Mucoromycota</taxon>
        <taxon>Mucoromycotina</taxon>
        <taxon>Mucoromycetes</taxon>
        <taxon>Mucorales</taxon>
        <taxon>Mucorineae</taxon>
        <taxon>Rhizopodaceae</taxon>
        <taxon>Rhizopus</taxon>
    </lineage>
</organism>
<dbReference type="AlphaFoldDB" id="A0A367KJE8"/>
<dbReference type="GO" id="GO:0000978">
    <property type="term" value="F:RNA polymerase II cis-regulatory region sequence-specific DNA binding"/>
    <property type="evidence" value="ECO:0007669"/>
    <property type="project" value="TreeGrafter"/>
</dbReference>
<proteinExistence type="predicted"/>
<sequence>MPAKKTSRNNSISSTTSSTGRRSEPKQFRCTGFGNCNMVFTRSEHLARHARKHTGEKPFQCVFPGCNRMFSRFDNMMQHANTHTRPKKKEPSEPHKSKDNITSPNDSHIYFQSHYPSPPKPQQDEPYSYPYHYLDQPLTSSQPVYYSLTTPPPQFHSASLLEPTAPVHSHPTAFTSTESLREASVDTDDDSRQQLLSPITTEFEDKYINIEGVDITHDEYEALKGFSRFCSEPVVYKRRLSPTSAILSKNSSPCSRIYTFRQHIPINHESFQRSSYLPDGVI</sequence>
<gene>
    <name evidence="12" type="primary">USV1</name>
    <name evidence="12" type="ORF">CU098_006634</name>
</gene>
<dbReference type="EMBL" id="PJQM01001431">
    <property type="protein sequence ID" value="RCI02353.1"/>
    <property type="molecule type" value="Genomic_DNA"/>
</dbReference>
<evidence type="ECO:0000256" key="7">
    <source>
        <dbReference type="ARBA" id="ARBA00023163"/>
    </source>
</evidence>
<dbReference type="SUPFAM" id="SSF57667">
    <property type="entry name" value="beta-beta-alpha zinc fingers"/>
    <property type="match status" value="1"/>
</dbReference>
<dbReference type="GO" id="GO:0005634">
    <property type="term" value="C:nucleus"/>
    <property type="evidence" value="ECO:0007669"/>
    <property type="project" value="UniProtKB-SubCell"/>
</dbReference>
<protein>
    <submittedName>
        <fullName evidence="12">Up in starvation</fullName>
    </submittedName>
</protein>
<evidence type="ECO:0000313" key="12">
    <source>
        <dbReference type="EMBL" id="RCI02353.1"/>
    </source>
</evidence>
<dbReference type="FunFam" id="3.30.160.60:FF:002343">
    <property type="entry name" value="Zinc finger protein 33A"/>
    <property type="match status" value="1"/>
</dbReference>
<evidence type="ECO:0000256" key="2">
    <source>
        <dbReference type="ARBA" id="ARBA00022723"/>
    </source>
</evidence>
<dbReference type="GO" id="GO:0005737">
    <property type="term" value="C:cytoplasm"/>
    <property type="evidence" value="ECO:0007669"/>
    <property type="project" value="TreeGrafter"/>
</dbReference>
<comment type="caution">
    <text evidence="12">The sequence shown here is derived from an EMBL/GenBank/DDBJ whole genome shotgun (WGS) entry which is preliminary data.</text>
</comment>
<dbReference type="InterPro" id="IPR036236">
    <property type="entry name" value="Znf_C2H2_sf"/>
</dbReference>
<dbReference type="Gene3D" id="3.30.160.60">
    <property type="entry name" value="Classic Zinc Finger"/>
    <property type="match status" value="2"/>
</dbReference>
<dbReference type="PROSITE" id="PS00028">
    <property type="entry name" value="ZINC_FINGER_C2H2_1"/>
    <property type="match status" value="1"/>
</dbReference>
<dbReference type="GO" id="GO:0008270">
    <property type="term" value="F:zinc ion binding"/>
    <property type="evidence" value="ECO:0007669"/>
    <property type="project" value="UniProtKB-KW"/>
</dbReference>
<keyword evidence="4 9" id="KW-0863">Zinc-finger</keyword>
<name>A0A367KJE8_RHIST</name>
<feature type="compositionally biased region" description="Low complexity" evidence="10">
    <location>
        <begin position="8"/>
        <end position="20"/>
    </location>
</feature>
<dbReference type="InterPro" id="IPR013087">
    <property type="entry name" value="Znf_C2H2_type"/>
</dbReference>
<evidence type="ECO:0000259" key="11">
    <source>
        <dbReference type="PROSITE" id="PS50157"/>
    </source>
</evidence>
<evidence type="ECO:0000256" key="4">
    <source>
        <dbReference type="ARBA" id="ARBA00022771"/>
    </source>
</evidence>
<reference evidence="12 13" key="1">
    <citation type="journal article" date="2018" name="G3 (Bethesda)">
        <title>Phylogenetic and Phylogenomic Definition of Rhizopus Species.</title>
        <authorList>
            <person name="Gryganskyi A.P."/>
            <person name="Golan J."/>
            <person name="Dolatabadi S."/>
            <person name="Mondo S."/>
            <person name="Robb S."/>
            <person name="Idnurm A."/>
            <person name="Muszewska A."/>
            <person name="Steczkiewicz K."/>
            <person name="Masonjones S."/>
            <person name="Liao H.L."/>
            <person name="Gajdeczka M.T."/>
            <person name="Anike F."/>
            <person name="Vuek A."/>
            <person name="Anishchenko I.M."/>
            <person name="Voigt K."/>
            <person name="de Hoog G.S."/>
            <person name="Smith M.E."/>
            <person name="Heitman J."/>
            <person name="Vilgalys R."/>
            <person name="Stajich J.E."/>
        </authorList>
    </citation>
    <scope>NUCLEOTIDE SEQUENCE [LARGE SCALE GENOMIC DNA]</scope>
    <source>
        <strain evidence="12 13">LSU 92-RS-03</strain>
    </source>
</reference>
<accession>A0A367KJE8</accession>
<feature type="region of interest" description="Disordered" evidence="10">
    <location>
        <begin position="80"/>
        <end position="127"/>
    </location>
</feature>
<dbReference type="SMART" id="SM00355">
    <property type="entry name" value="ZnF_C2H2"/>
    <property type="match status" value="2"/>
</dbReference>
<dbReference type="PANTHER" id="PTHR47428">
    <property type="entry name" value="REGULATORY PROTEIN MIG1-RELATED"/>
    <property type="match status" value="1"/>
</dbReference>
<feature type="region of interest" description="Disordered" evidence="10">
    <location>
        <begin position="1"/>
        <end position="28"/>
    </location>
</feature>
<evidence type="ECO:0000256" key="10">
    <source>
        <dbReference type="SAM" id="MobiDB-lite"/>
    </source>
</evidence>
<dbReference type="Proteomes" id="UP000253551">
    <property type="component" value="Unassembled WGS sequence"/>
</dbReference>
<dbReference type="GO" id="GO:0000433">
    <property type="term" value="P:carbon catabolite repression of transcription from RNA polymerase II promoter by glucose"/>
    <property type="evidence" value="ECO:0007669"/>
    <property type="project" value="TreeGrafter"/>
</dbReference>
<dbReference type="PANTHER" id="PTHR47428:SF2">
    <property type="entry name" value="ZINC FINGER PROTEIN RSV1"/>
    <property type="match status" value="1"/>
</dbReference>
<evidence type="ECO:0000256" key="8">
    <source>
        <dbReference type="ARBA" id="ARBA00023242"/>
    </source>
</evidence>
<dbReference type="InterPro" id="IPR051007">
    <property type="entry name" value="creA/MIG_C2H2-ZnF"/>
</dbReference>
<keyword evidence="13" id="KW-1185">Reference proteome</keyword>
<dbReference type="PROSITE" id="PS50157">
    <property type="entry name" value="ZINC_FINGER_C2H2_2"/>
    <property type="match status" value="2"/>
</dbReference>
<feature type="region of interest" description="Disordered" evidence="10">
    <location>
        <begin position="166"/>
        <end position="191"/>
    </location>
</feature>